<comment type="caution">
    <text evidence="2">The sequence shown here is derived from an EMBL/GenBank/DDBJ whole genome shotgun (WGS) entry which is preliminary data.</text>
</comment>
<accession>A0A401RIP6</accession>
<feature type="region of interest" description="Disordered" evidence="1">
    <location>
        <begin position="1"/>
        <end position="33"/>
    </location>
</feature>
<evidence type="ECO:0000313" key="2">
    <source>
        <dbReference type="EMBL" id="GCC17987.1"/>
    </source>
</evidence>
<dbReference type="EMBL" id="BEZZ01008431">
    <property type="protein sequence ID" value="GCC17987.1"/>
    <property type="molecule type" value="Genomic_DNA"/>
</dbReference>
<feature type="non-terminal residue" evidence="2">
    <location>
        <position position="33"/>
    </location>
</feature>
<proteinExistence type="predicted"/>
<name>A0A401RIP6_CHIPU</name>
<gene>
    <name evidence="2" type="ORF">chiPu_0022509</name>
</gene>
<evidence type="ECO:0000256" key="1">
    <source>
        <dbReference type="SAM" id="MobiDB-lite"/>
    </source>
</evidence>
<dbReference type="AlphaFoldDB" id="A0A401RIP6"/>
<sequence length="33" mass="3910">MADERTRRKPLATTGRGVRDYNSRRPTLPRPER</sequence>
<organism evidence="2 3">
    <name type="scientific">Chiloscyllium punctatum</name>
    <name type="common">Brownbanded bambooshark</name>
    <name type="synonym">Hemiscyllium punctatum</name>
    <dbReference type="NCBI Taxonomy" id="137246"/>
    <lineage>
        <taxon>Eukaryota</taxon>
        <taxon>Metazoa</taxon>
        <taxon>Chordata</taxon>
        <taxon>Craniata</taxon>
        <taxon>Vertebrata</taxon>
        <taxon>Chondrichthyes</taxon>
        <taxon>Elasmobranchii</taxon>
        <taxon>Galeomorphii</taxon>
        <taxon>Galeoidea</taxon>
        <taxon>Orectolobiformes</taxon>
        <taxon>Hemiscylliidae</taxon>
        <taxon>Chiloscyllium</taxon>
    </lineage>
</organism>
<reference evidence="2 3" key="1">
    <citation type="journal article" date="2018" name="Nat. Ecol. Evol.">
        <title>Shark genomes provide insights into elasmobranch evolution and the origin of vertebrates.</title>
        <authorList>
            <person name="Hara Y"/>
            <person name="Yamaguchi K"/>
            <person name="Onimaru K"/>
            <person name="Kadota M"/>
            <person name="Koyanagi M"/>
            <person name="Keeley SD"/>
            <person name="Tatsumi K"/>
            <person name="Tanaka K"/>
            <person name="Motone F"/>
            <person name="Kageyama Y"/>
            <person name="Nozu R"/>
            <person name="Adachi N"/>
            <person name="Nishimura O"/>
            <person name="Nakagawa R"/>
            <person name="Tanegashima C"/>
            <person name="Kiyatake I"/>
            <person name="Matsumoto R"/>
            <person name="Murakumo K"/>
            <person name="Nishida K"/>
            <person name="Terakita A"/>
            <person name="Kuratani S"/>
            <person name="Sato K"/>
            <person name="Hyodo S Kuraku.S."/>
        </authorList>
    </citation>
    <scope>NUCLEOTIDE SEQUENCE [LARGE SCALE GENOMIC DNA]</scope>
</reference>
<dbReference type="Proteomes" id="UP000287033">
    <property type="component" value="Unassembled WGS sequence"/>
</dbReference>
<evidence type="ECO:0000313" key="3">
    <source>
        <dbReference type="Proteomes" id="UP000287033"/>
    </source>
</evidence>
<keyword evidence="3" id="KW-1185">Reference proteome</keyword>
<protein>
    <submittedName>
        <fullName evidence="2">Uncharacterized protein</fullName>
    </submittedName>
</protein>